<dbReference type="NCBIfam" id="TIGR03605">
    <property type="entry name" value="antibiot_sagB"/>
    <property type="match status" value="1"/>
</dbReference>
<sequence length="513" mass="58896">MSLEEFLNNLQFDIERANQPNWEPDWDDAPLPYKLYRGLPVVPLSSEVPLTLEENEHPVKPDLERIGHFLWYVFGISQVSQQVFPDEEADPYQSFRRFAPSGGALYPNELYMYLKIDGLKDGIYHYNPAHHRLVLLREGNFDSYISRALGDRCDVATCFGTAFVSTRFWKNFFKYNNFSYRLQGLDAGVMVGQMLETSKRFGYATGVYHQFLDSAVNHLLGMDEEESVYSVIPLTVEPTNWVSSRQEENLTSDELKREIQPIYSQKFERSKRVLEFPRLIEANQAAKLESVFSFQRCRDELDIEFKEAQFKLPEIEPASYDLVKASENRFSPEMDFIMGKVSQQQLAAILQDTMSSLFYRNDVNQHAPVSIYACLYNVEGIPNGAYYYDHAEHALREIRKGDQRLVLQSGLSMDNVNMMQVPICVHLVGNSDFYKKELGYRGYRILQVEAGILLQRMLLAASNVGLGSHPLLGFNANLADEIYGLKEKGKTSLIQVPIGPYRPRAWLKGSLRS</sequence>
<dbReference type="Gene3D" id="3.40.109.10">
    <property type="entry name" value="NADH Oxidase"/>
    <property type="match status" value="2"/>
</dbReference>
<dbReference type="InterPro" id="IPR020051">
    <property type="entry name" value="SagB-type_dehydrogenase"/>
</dbReference>
<dbReference type="PANTHER" id="PTHR43745:SF2">
    <property type="entry name" value="NITROREDUCTASE MJ1384-RELATED"/>
    <property type="match status" value="1"/>
</dbReference>
<feature type="domain" description="Nitroreductase" evidence="1">
    <location>
        <begin position="367"/>
        <end position="499"/>
    </location>
</feature>
<dbReference type="PANTHER" id="PTHR43745">
    <property type="entry name" value="NITROREDUCTASE MJ1384-RELATED"/>
    <property type="match status" value="1"/>
</dbReference>
<proteinExistence type="predicted"/>
<evidence type="ECO:0000313" key="3">
    <source>
        <dbReference type="Proteomes" id="UP000279911"/>
    </source>
</evidence>
<dbReference type="RefSeq" id="WP_125478655.1">
    <property type="nucleotide sequence ID" value="NZ_RSFW01000006.1"/>
</dbReference>
<gene>
    <name evidence="2" type="ORF">EJA10_03715</name>
</gene>
<accession>A0A427TW54</accession>
<feature type="domain" description="Nitroreductase" evidence="1">
    <location>
        <begin position="97"/>
        <end position="232"/>
    </location>
</feature>
<evidence type="ECO:0000313" key="2">
    <source>
        <dbReference type="EMBL" id="RSD28693.1"/>
    </source>
</evidence>
<name>A0A427TW54_9BACI</name>
<protein>
    <submittedName>
        <fullName evidence="2">SagB/ThcOx family dehydrogenase</fullName>
    </submittedName>
</protein>
<dbReference type="AlphaFoldDB" id="A0A427TW54"/>
<dbReference type="SUPFAM" id="SSF55469">
    <property type="entry name" value="FMN-dependent nitroreductase-like"/>
    <property type="match status" value="2"/>
</dbReference>
<dbReference type="GO" id="GO:0016491">
    <property type="term" value="F:oxidoreductase activity"/>
    <property type="evidence" value="ECO:0007669"/>
    <property type="project" value="InterPro"/>
</dbReference>
<organism evidence="2 3">
    <name type="scientific">Mesobacillus subterraneus</name>
    <dbReference type="NCBI Taxonomy" id="285983"/>
    <lineage>
        <taxon>Bacteria</taxon>
        <taxon>Bacillati</taxon>
        <taxon>Bacillota</taxon>
        <taxon>Bacilli</taxon>
        <taxon>Bacillales</taxon>
        <taxon>Bacillaceae</taxon>
        <taxon>Mesobacillus</taxon>
    </lineage>
</organism>
<dbReference type="EMBL" id="RSFW01000006">
    <property type="protein sequence ID" value="RSD28693.1"/>
    <property type="molecule type" value="Genomic_DNA"/>
</dbReference>
<dbReference type="OrthoDB" id="9801593at2"/>
<dbReference type="Pfam" id="PF00881">
    <property type="entry name" value="Nitroreductase"/>
    <property type="match status" value="2"/>
</dbReference>
<dbReference type="InterPro" id="IPR029479">
    <property type="entry name" value="Nitroreductase"/>
</dbReference>
<dbReference type="InterPro" id="IPR052544">
    <property type="entry name" value="Bacteriocin_Proc_Enz"/>
</dbReference>
<reference evidence="3" key="1">
    <citation type="submission" date="2018-12" db="EMBL/GenBank/DDBJ databases">
        <title>Bacillus chawlae sp. nov., Bacillus glennii sp. nov., and Bacillus saganii sp. nov. Isolated from the Vehicle Assembly Building at Kennedy Space Center where the Viking Spacecraft were Assembled.</title>
        <authorList>
            <person name="Seuylemezian A."/>
            <person name="Vaishampayan P."/>
        </authorList>
    </citation>
    <scope>NUCLEOTIDE SEQUENCE [LARGE SCALE GENOMIC DNA]</scope>
    <source>
        <strain evidence="3">DSM 13966</strain>
    </source>
</reference>
<evidence type="ECO:0000259" key="1">
    <source>
        <dbReference type="Pfam" id="PF00881"/>
    </source>
</evidence>
<dbReference type="Proteomes" id="UP000279911">
    <property type="component" value="Unassembled WGS sequence"/>
</dbReference>
<comment type="caution">
    <text evidence="2">The sequence shown here is derived from an EMBL/GenBank/DDBJ whole genome shotgun (WGS) entry which is preliminary data.</text>
</comment>
<dbReference type="InterPro" id="IPR000415">
    <property type="entry name" value="Nitroreductase-like"/>
</dbReference>
<dbReference type="CDD" id="cd02142">
    <property type="entry name" value="McbC_SagB-like_oxidoreductase"/>
    <property type="match status" value="2"/>
</dbReference>